<sequence>MSSSDACSELAEHAEALAASAPSPRALIAALAREAAGIRRAPLGVLDLARGGANRVRGRGFRPRYDDGTRGQARHFAGVAGATLLLGGPVTHVLLRTIGGDEPGSADDRLTTRAIEWSRLLRRGELSVAEAGEWIRCEICDEDGPVDSLTPPRKRPPAVWRIRT</sequence>
<dbReference type="Proteomes" id="UP000283946">
    <property type="component" value="Chromosome"/>
</dbReference>
<accession>A0AAD1EMQ9</accession>
<organism evidence="1 2">
    <name type="scientific">Rathayibacter iranicus</name>
    <dbReference type="NCBI Taxonomy" id="59737"/>
    <lineage>
        <taxon>Bacteria</taxon>
        <taxon>Bacillati</taxon>
        <taxon>Actinomycetota</taxon>
        <taxon>Actinomycetes</taxon>
        <taxon>Micrococcales</taxon>
        <taxon>Microbacteriaceae</taxon>
        <taxon>Rathayibacter</taxon>
    </lineage>
</organism>
<name>A0AAD1EMQ9_9MICO</name>
<reference evidence="1 2" key="1">
    <citation type="submission" date="2018-03" db="EMBL/GenBank/DDBJ databases">
        <title>Bacteriophage NCPPB3778 and a type I-E CRISPR drive the evolution of the US Biological Select Agent, Rathayibacter toxicus.</title>
        <authorList>
            <person name="Davis E.W.II."/>
            <person name="Tabima J.F."/>
            <person name="Weisberg A.J."/>
            <person name="Dantas Lopes L."/>
            <person name="Wiseman M.S."/>
            <person name="Wiseman M.S."/>
            <person name="Pupko T."/>
            <person name="Belcher M.S."/>
            <person name="Sechler A.J."/>
            <person name="Tancos M.A."/>
            <person name="Schroeder B.K."/>
            <person name="Murray T.D."/>
            <person name="Luster D.G."/>
            <person name="Schneider W.L."/>
            <person name="Rogers E."/>
            <person name="Andreote F.D."/>
            <person name="Grunwald N.J."/>
            <person name="Putnam M.L."/>
            <person name="Chang J.H."/>
        </authorList>
    </citation>
    <scope>NUCLEOTIDE SEQUENCE [LARGE SCALE GENOMIC DNA]</scope>
    <source>
        <strain evidence="1 2">NCCPB 2253</strain>
    </source>
</reference>
<gene>
    <name evidence="1" type="ORF">C7V51_10950</name>
</gene>
<dbReference type="AlphaFoldDB" id="A0AAD1EMQ9"/>
<dbReference type="KEGG" id="ria:C7V51_10950"/>
<dbReference type="RefSeq" id="WP_104265519.1">
    <property type="nucleotide sequence ID" value="NZ_CP028130.1"/>
</dbReference>
<dbReference type="EMBL" id="CP028130">
    <property type="protein sequence ID" value="AZZ56341.1"/>
    <property type="molecule type" value="Genomic_DNA"/>
</dbReference>
<evidence type="ECO:0000313" key="1">
    <source>
        <dbReference type="EMBL" id="AZZ56341.1"/>
    </source>
</evidence>
<proteinExistence type="predicted"/>
<evidence type="ECO:0000313" key="2">
    <source>
        <dbReference type="Proteomes" id="UP000283946"/>
    </source>
</evidence>
<protein>
    <submittedName>
        <fullName evidence="1">Uncharacterized protein</fullName>
    </submittedName>
</protein>